<name>A0ABM8T8W4_9BURK</name>
<keyword evidence="2" id="KW-1185">Reference proteome</keyword>
<gene>
    <name evidence="1" type="ORF">R69658_07949</name>
</gene>
<dbReference type="EMBL" id="CAJNAU010000217">
    <property type="protein sequence ID" value="CAE6867507.1"/>
    <property type="molecule type" value="Genomic_DNA"/>
</dbReference>
<protein>
    <submittedName>
        <fullName evidence="1">Uncharacterized protein</fullName>
    </submittedName>
</protein>
<evidence type="ECO:0000313" key="1">
    <source>
        <dbReference type="EMBL" id="CAE6867507.1"/>
    </source>
</evidence>
<reference evidence="1 2" key="1">
    <citation type="submission" date="2021-02" db="EMBL/GenBank/DDBJ databases">
        <authorList>
            <person name="Vanwijnsberghe S."/>
        </authorList>
    </citation>
    <scope>NUCLEOTIDE SEQUENCE [LARGE SCALE GENOMIC DNA]</scope>
    <source>
        <strain evidence="1 2">R-69658</strain>
    </source>
</reference>
<sequence length="186" mass="20745">MCTTITKLEAAHRQLTTAIRMYLADGDAVAVHTLACAAREIYEKHCANLQLDRLFEHIESANPERKATALWNVLNAARNFFKHAGESLDEAIELRDADNKYMLFIACHDCAMLCREDQPADVQAFNLWFIGTEFPRGMEGEQADVANEVMSLLDTKIPGLRTAPLAEQKLAGLRLLDEAAGLARQQ</sequence>
<accession>A0ABM8T8W4</accession>
<dbReference type="Proteomes" id="UP000674425">
    <property type="component" value="Unassembled WGS sequence"/>
</dbReference>
<comment type="caution">
    <text evidence="1">The sequence shown here is derived from an EMBL/GenBank/DDBJ whole genome shotgun (WGS) entry which is preliminary data.</text>
</comment>
<dbReference type="RefSeq" id="WP_200622989.1">
    <property type="nucleotide sequence ID" value="NZ_CAJNAU010000217.1"/>
</dbReference>
<evidence type="ECO:0000313" key="2">
    <source>
        <dbReference type="Proteomes" id="UP000674425"/>
    </source>
</evidence>
<proteinExistence type="predicted"/>
<organism evidence="1 2">
    <name type="scientific">Paraburkholderia aspalathi</name>
    <dbReference type="NCBI Taxonomy" id="1324617"/>
    <lineage>
        <taxon>Bacteria</taxon>
        <taxon>Pseudomonadati</taxon>
        <taxon>Pseudomonadota</taxon>
        <taxon>Betaproteobacteria</taxon>
        <taxon>Burkholderiales</taxon>
        <taxon>Burkholderiaceae</taxon>
        <taxon>Paraburkholderia</taxon>
    </lineage>
</organism>